<evidence type="ECO:0000256" key="3">
    <source>
        <dbReference type="ARBA" id="ARBA00022737"/>
    </source>
</evidence>
<organism evidence="5 6">
    <name type="scientific">Agrilus planipennis</name>
    <name type="common">Emerald ash borer</name>
    <name type="synonym">Agrilus marcopoli</name>
    <dbReference type="NCBI Taxonomy" id="224129"/>
    <lineage>
        <taxon>Eukaryota</taxon>
        <taxon>Metazoa</taxon>
        <taxon>Ecdysozoa</taxon>
        <taxon>Arthropoda</taxon>
        <taxon>Hexapoda</taxon>
        <taxon>Insecta</taxon>
        <taxon>Pterygota</taxon>
        <taxon>Neoptera</taxon>
        <taxon>Endopterygota</taxon>
        <taxon>Coleoptera</taxon>
        <taxon>Polyphaga</taxon>
        <taxon>Elateriformia</taxon>
        <taxon>Buprestoidea</taxon>
        <taxon>Buprestidae</taxon>
        <taxon>Agrilinae</taxon>
        <taxon>Agrilus</taxon>
    </lineage>
</organism>
<reference evidence="6 7" key="1">
    <citation type="submission" date="2025-04" db="UniProtKB">
        <authorList>
            <consortium name="RefSeq"/>
        </authorList>
    </citation>
    <scope>IDENTIFICATION</scope>
    <source>
        <tissue evidence="6 7">Entire body</tissue>
    </source>
</reference>
<dbReference type="Proteomes" id="UP000192223">
    <property type="component" value="Unplaced"/>
</dbReference>
<dbReference type="Gene3D" id="3.80.10.10">
    <property type="entry name" value="Ribonuclease Inhibitor"/>
    <property type="match status" value="1"/>
</dbReference>
<gene>
    <name evidence="6 7" type="primary">LOC108739058</name>
</gene>
<dbReference type="SUPFAM" id="SSF52058">
    <property type="entry name" value="L domain-like"/>
    <property type="match status" value="1"/>
</dbReference>
<dbReference type="AlphaFoldDB" id="A0A1W4WWL6"/>
<dbReference type="InterPro" id="IPR052286">
    <property type="entry name" value="Wnt_signaling_inhibitor"/>
</dbReference>
<dbReference type="RefSeq" id="XP_025829082.1">
    <property type="nucleotide sequence ID" value="XM_025973297.1"/>
</dbReference>
<evidence type="ECO:0000256" key="2">
    <source>
        <dbReference type="ARBA" id="ARBA00022729"/>
    </source>
</evidence>
<dbReference type="InterPro" id="IPR032675">
    <property type="entry name" value="LRR_dom_sf"/>
</dbReference>
<sequence length="385" mass="44907">MFLVVPDLKHLFLLFSIGFYYVGGTSCKTPLLKKCKCGRGPYDGKELFIVNCTNTGFQNTDMLVELPEETQVLIFTGNYLPTLPWNIFGDFNINNLNNLRIIDMTNNHINEIKGKTYHHVQYVERLILNHNNLTISDEGLENHHHPRIFSNFENLEELHLTNAFADYTGDALSNDLHDIFYKSNLTKLQKLHLEQNEIKGFRDPNVFCDLISIRDLYLGQNYIPGLNFNITCLKKLRFVDLESNQIRSLNENELHTFDLMTYPYRNQEFVIDLNNNPFNCDFGLNTLQPWVRKTNVTVRNRDYLKCIKMKYGLNYTITLKKYEESKHHRVSGAVTILVAILSIILFTLLGVYIYLSKDTVKMKLEPFLDIVSRKVHYTKIESQNV</sequence>
<dbReference type="PANTHER" id="PTHR24364">
    <property type="entry name" value="LP06937P"/>
    <property type="match status" value="1"/>
</dbReference>
<dbReference type="GO" id="GO:0016020">
    <property type="term" value="C:membrane"/>
    <property type="evidence" value="ECO:0007669"/>
    <property type="project" value="TreeGrafter"/>
</dbReference>
<evidence type="ECO:0000313" key="6">
    <source>
        <dbReference type="RefSeq" id="XP_018328254.1"/>
    </source>
</evidence>
<evidence type="ECO:0000313" key="5">
    <source>
        <dbReference type="Proteomes" id="UP000192223"/>
    </source>
</evidence>
<keyword evidence="4" id="KW-0812">Transmembrane</keyword>
<dbReference type="PANTHER" id="PTHR24364:SF18">
    <property type="entry name" value="LP06937P"/>
    <property type="match status" value="1"/>
</dbReference>
<evidence type="ECO:0000256" key="4">
    <source>
        <dbReference type="SAM" id="Phobius"/>
    </source>
</evidence>
<dbReference type="OrthoDB" id="8861968at2759"/>
<keyword evidence="3" id="KW-0677">Repeat</keyword>
<dbReference type="Pfam" id="PF13855">
    <property type="entry name" value="LRR_8"/>
    <property type="match status" value="1"/>
</dbReference>
<keyword evidence="2" id="KW-0732">Signal</keyword>
<keyword evidence="4" id="KW-1133">Transmembrane helix</keyword>
<dbReference type="STRING" id="224129.A0A1W4WWL6"/>
<evidence type="ECO:0000313" key="7">
    <source>
        <dbReference type="RefSeq" id="XP_025829082.1"/>
    </source>
</evidence>
<keyword evidence="1" id="KW-0433">Leucine-rich repeat</keyword>
<accession>A0A1W4WWL6</accession>
<keyword evidence="5" id="KW-1185">Reference proteome</keyword>
<dbReference type="InterPro" id="IPR003591">
    <property type="entry name" value="Leu-rich_rpt_typical-subtyp"/>
</dbReference>
<protein>
    <submittedName>
        <fullName evidence="6 7">Vasorin</fullName>
    </submittedName>
</protein>
<name>A0A1W4WWL6_AGRPL</name>
<evidence type="ECO:0000256" key="1">
    <source>
        <dbReference type="ARBA" id="ARBA00022614"/>
    </source>
</evidence>
<dbReference type="InterPro" id="IPR001611">
    <property type="entry name" value="Leu-rich_rpt"/>
</dbReference>
<dbReference type="SMART" id="SM00369">
    <property type="entry name" value="LRR_TYP"/>
    <property type="match status" value="4"/>
</dbReference>
<dbReference type="RefSeq" id="XP_018328254.1">
    <property type="nucleotide sequence ID" value="XM_018472752.2"/>
</dbReference>
<dbReference type="GeneID" id="108739058"/>
<feature type="transmembrane region" description="Helical" evidence="4">
    <location>
        <begin position="330"/>
        <end position="355"/>
    </location>
</feature>
<dbReference type="KEGG" id="apln:108739058"/>
<keyword evidence="4" id="KW-0472">Membrane</keyword>
<proteinExistence type="predicted"/>